<keyword evidence="5" id="KW-0325">Glycoprotein</keyword>
<evidence type="ECO:0000256" key="3">
    <source>
        <dbReference type="ARBA" id="ARBA00022737"/>
    </source>
</evidence>
<dbReference type="VEuPathDB" id="VectorBase:LDEU013450"/>
<dbReference type="InterPro" id="IPR018097">
    <property type="entry name" value="EGF_Ca-bd_CS"/>
</dbReference>
<organism evidence="8 9">
    <name type="scientific">Leptotrombidium deliense</name>
    <dbReference type="NCBI Taxonomy" id="299467"/>
    <lineage>
        <taxon>Eukaryota</taxon>
        <taxon>Metazoa</taxon>
        <taxon>Ecdysozoa</taxon>
        <taxon>Arthropoda</taxon>
        <taxon>Chelicerata</taxon>
        <taxon>Arachnida</taxon>
        <taxon>Acari</taxon>
        <taxon>Acariformes</taxon>
        <taxon>Trombidiformes</taxon>
        <taxon>Prostigmata</taxon>
        <taxon>Anystina</taxon>
        <taxon>Parasitengona</taxon>
        <taxon>Trombiculoidea</taxon>
        <taxon>Trombiculidae</taxon>
        <taxon>Leptotrombidium</taxon>
    </lineage>
</organism>
<dbReference type="PANTHER" id="PTHR12916:SF4">
    <property type="entry name" value="UNINFLATABLE, ISOFORM C"/>
    <property type="match status" value="1"/>
</dbReference>
<keyword evidence="2" id="KW-0732">Signal</keyword>
<dbReference type="Gene3D" id="2.10.25.10">
    <property type="entry name" value="Laminin"/>
    <property type="match status" value="2"/>
</dbReference>
<dbReference type="FunFam" id="2.10.25.10:FF:000472">
    <property type="entry name" value="Uncharacterized protein, isoform A"/>
    <property type="match status" value="1"/>
</dbReference>
<dbReference type="AlphaFoldDB" id="A0A443RTM1"/>
<dbReference type="GO" id="GO:0005509">
    <property type="term" value="F:calcium ion binding"/>
    <property type="evidence" value="ECO:0007669"/>
    <property type="project" value="InterPro"/>
</dbReference>
<evidence type="ECO:0000256" key="2">
    <source>
        <dbReference type="ARBA" id="ARBA00022729"/>
    </source>
</evidence>
<dbReference type="SMART" id="SM00179">
    <property type="entry name" value="EGF_CA"/>
    <property type="match status" value="2"/>
</dbReference>
<evidence type="ECO:0000259" key="7">
    <source>
        <dbReference type="PROSITE" id="PS50026"/>
    </source>
</evidence>
<name>A0A443RTM1_9ACAR</name>
<evidence type="ECO:0000256" key="1">
    <source>
        <dbReference type="ARBA" id="ARBA00022536"/>
    </source>
</evidence>
<dbReference type="Proteomes" id="UP000288716">
    <property type="component" value="Unassembled WGS sequence"/>
</dbReference>
<keyword evidence="1 6" id="KW-0245">EGF-like domain</keyword>
<dbReference type="CDD" id="cd00054">
    <property type="entry name" value="EGF_CA"/>
    <property type="match status" value="1"/>
</dbReference>
<dbReference type="STRING" id="299467.A0A443RTM1"/>
<dbReference type="EMBL" id="NCKV01037368">
    <property type="protein sequence ID" value="RWS18590.1"/>
    <property type="molecule type" value="Genomic_DNA"/>
</dbReference>
<evidence type="ECO:0000313" key="9">
    <source>
        <dbReference type="Proteomes" id="UP000288716"/>
    </source>
</evidence>
<keyword evidence="3" id="KW-0677">Repeat</keyword>
<dbReference type="SUPFAM" id="SSF57196">
    <property type="entry name" value="EGF/Laminin"/>
    <property type="match status" value="2"/>
</dbReference>
<evidence type="ECO:0000256" key="6">
    <source>
        <dbReference type="PROSITE-ProRule" id="PRU00076"/>
    </source>
</evidence>
<comment type="caution">
    <text evidence="8">The sequence shown here is derived from an EMBL/GenBank/DDBJ whole genome shotgun (WGS) entry which is preliminary data.</text>
</comment>
<sequence length="76" mass="8482">MVDYNATCTDEIGDYSCNCNGTWFVGKNCEINIDECESNPCLNVTCINFIGDYKCQGLDGFRGDNCEENINECESN</sequence>
<evidence type="ECO:0000256" key="4">
    <source>
        <dbReference type="ARBA" id="ARBA00023157"/>
    </source>
</evidence>
<feature type="disulfide bond" evidence="6">
    <location>
        <begin position="36"/>
        <end position="46"/>
    </location>
</feature>
<evidence type="ECO:0000313" key="8">
    <source>
        <dbReference type="EMBL" id="RWS18590.1"/>
    </source>
</evidence>
<dbReference type="OrthoDB" id="6406940at2759"/>
<proteinExistence type="predicted"/>
<protein>
    <submittedName>
        <fullName evidence="8">Crb-like protein</fullName>
    </submittedName>
</protein>
<keyword evidence="9" id="KW-1185">Reference proteome</keyword>
<gene>
    <name evidence="8" type="ORF">B4U80_10657</name>
</gene>
<dbReference type="InterPro" id="IPR000742">
    <property type="entry name" value="EGF"/>
</dbReference>
<evidence type="ECO:0000256" key="5">
    <source>
        <dbReference type="ARBA" id="ARBA00023180"/>
    </source>
</evidence>
<feature type="domain" description="EGF-like" evidence="7">
    <location>
        <begin position="32"/>
        <end position="67"/>
    </location>
</feature>
<dbReference type="PROSITE" id="PS01187">
    <property type="entry name" value="EGF_CA"/>
    <property type="match status" value="1"/>
</dbReference>
<dbReference type="InterPro" id="IPR001881">
    <property type="entry name" value="EGF-like_Ca-bd_dom"/>
</dbReference>
<reference evidence="8 9" key="1">
    <citation type="journal article" date="2018" name="Gigascience">
        <title>Genomes of trombidid mites reveal novel predicted allergens and laterally-transferred genes associated with secondary metabolism.</title>
        <authorList>
            <person name="Dong X."/>
            <person name="Chaisiri K."/>
            <person name="Xia D."/>
            <person name="Armstrong S.D."/>
            <person name="Fang Y."/>
            <person name="Donnelly M.J."/>
            <person name="Kadowaki T."/>
            <person name="McGarry J.W."/>
            <person name="Darby A.C."/>
            <person name="Makepeace B.L."/>
        </authorList>
    </citation>
    <scope>NUCLEOTIDE SEQUENCE [LARGE SCALE GENOMIC DNA]</scope>
    <source>
        <strain evidence="8">UoL-UT</strain>
    </source>
</reference>
<comment type="caution">
    <text evidence="6">Lacks conserved residue(s) required for the propagation of feature annotation.</text>
</comment>
<dbReference type="PANTHER" id="PTHR12916">
    <property type="entry name" value="CYTOCHROME C OXIDASE POLYPEPTIDE VIC-2"/>
    <property type="match status" value="1"/>
</dbReference>
<dbReference type="PROSITE" id="PS50026">
    <property type="entry name" value="EGF_3"/>
    <property type="match status" value="1"/>
</dbReference>
<keyword evidence="4 6" id="KW-1015">Disulfide bond</keyword>
<accession>A0A443RTM1</accession>